<name>A0A0B7GT91_TREPH</name>
<dbReference type="EMBL" id="CDNC01000012">
    <property type="protein sequence ID" value="CEM61698.1"/>
    <property type="molecule type" value="Genomic_DNA"/>
</dbReference>
<keyword evidence="1" id="KW-0175">Coiled coil</keyword>
<evidence type="ECO:0000313" key="4">
    <source>
        <dbReference type="Proteomes" id="UP000042527"/>
    </source>
</evidence>
<organism evidence="3 4">
    <name type="scientific">Treponema phagedenis</name>
    <dbReference type="NCBI Taxonomy" id="162"/>
    <lineage>
        <taxon>Bacteria</taxon>
        <taxon>Pseudomonadati</taxon>
        <taxon>Spirochaetota</taxon>
        <taxon>Spirochaetia</taxon>
        <taxon>Spirochaetales</taxon>
        <taxon>Treponemataceae</taxon>
        <taxon>Treponema</taxon>
    </lineage>
</organism>
<sequence length="490" mass="54530">MDEKEKRIYLQMELKKGSFSKDESGDFIFDVEASNENLDLEQQKVLQQALLDSKDYFLKNGVISKDHLHQSRILEGGNAKMVFDEDYVIGEPLSVYTDGSSTRVRGKLYKNNKYAKKFIELLENGSTRVKASVGGISPIVERIQEGGTDLGRIVSVLWNDLALTIAPVNPTVAPAYVVKSLSSLEFVKALSAGYGTDSEAFTGGRTLIPEDIEGNKRGKNEDGKNILTALVEKVVDGTITDEREARAYLSGLGIEEDTAEKYIQAVLQNQENILEDFLMSKGNYWDDVMTKMQKAFGKSKGKEDDEKKEDEKPELDDKDLIDDDEELEGVSDDDDDDKDSEEFVTKSLDATVALGEITKNIAELKEQLATLTKSFQHSREKQEVMGEGLTAAMKRVEQLSNEPLPRSAVISTRGQQPMAKGGAAAMVRHGQFTQADKEAAMEVLSKAIENGEITLHEFGKIEAQINKSLQNPAFQLDQKYVRFLQEKLTK</sequence>
<dbReference type="AlphaFoldDB" id="A0A0B7GT91"/>
<feature type="region of interest" description="Disordered" evidence="2">
    <location>
        <begin position="296"/>
        <end position="340"/>
    </location>
</feature>
<dbReference type="RefSeq" id="WP_044634582.1">
    <property type="nucleotide sequence ID" value="NZ_CDNC01000012.1"/>
</dbReference>
<feature type="compositionally biased region" description="Basic and acidic residues" evidence="2">
    <location>
        <begin position="300"/>
        <end position="311"/>
    </location>
</feature>
<evidence type="ECO:0000256" key="1">
    <source>
        <dbReference type="SAM" id="Coils"/>
    </source>
</evidence>
<evidence type="ECO:0000256" key="2">
    <source>
        <dbReference type="SAM" id="MobiDB-lite"/>
    </source>
</evidence>
<evidence type="ECO:0000313" key="3">
    <source>
        <dbReference type="EMBL" id="CEM61698.1"/>
    </source>
</evidence>
<proteinExistence type="predicted"/>
<gene>
    <name evidence="3" type="ORF">TPHV1_20235</name>
</gene>
<keyword evidence="4" id="KW-1185">Reference proteome</keyword>
<feature type="coiled-coil region" evidence="1">
    <location>
        <begin position="354"/>
        <end position="381"/>
    </location>
</feature>
<protein>
    <submittedName>
        <fullName evidence="3">Uncharacterized protein</fullName>
    </submittedName>
</protein>
<reference evidence="4" key="1">
    <citation type="submission" date="2015-01" db="EMBL/GenBank/DDBJ databases">
        <authorList>
            <person name="Manzoor Shahid"/>
            <person name="Zubair Saima"/>
        </authorList>
    </citation>
    <scope>NUCLEOTIDE SEQUENCE [LARGE SCALE GENOMIC DNA]</scope>
    <source>
        <strain evidence="4">V1</strain>
    </source>
</reference>
<feature type="compositionally biased region" description="Acidic residues" evidence="2">
    <location>
        <begin position="312"/>
        <end position="340"/>
    </location>
</feature>
<accession>A0A0B7GT91</accession>
<dbReference type="Proteomes" id="UP000042527">
    <property type="component" value="Unassembled WGS sequence"/>
</dbReference>